<dbReference type="Pfam" id="PF16819">
    <property type="entry name" value="DUF5074"/>
    <property type="match status" value="1"/>
</dbReference>
<dbReference type="PROSITE" id="PS51257">
    <property type="entry name" value="PROKAR_LIPOPROTEIN"/>
    <property type="match status" value="1"/>
</dbReference>
<dbReference type="PANTHER" id="PTHR47197:SF3">
    <property type="entry name" value="DIHYDRO-HEME D1 DEHYDROGENASE"/>
    <property type="match status" value="1"/>
</dbReference>
<dbReference type="AlphaFoldDB" id="A0A9D9HER3"/>
<dbReference type="SUPFAM" id="SSF50969">
    <property type="entry name" value="YVTN repeat-like/Quinoprotein amine dehydrogenase"/>
    <property type="match status" value="1"/>
</dbReference>
<comment type="caution">
    <text evidence="1">The sequence shown here is derived from an EMBL/GenBank/DDBJ whole genome shotgun (WGS) entry which is preliminary data.</text>
</comment>
<dbReference type="EMBL" id="JADIMR010000077">
    <property type="protein sequence ID" value="MBO8447107.1"/>
    <property type="molecule type" value="Genomic_DNA"/>
</dbReference>
<proteinExistence type="predicted"/>
<gene>
    <name evidence="1" type="ORF">IAC32_05125</name>
</gene>
<protein>
    <submittedName>
        <fullName evidence="1">YncE family protein</fullName>
    </submittedName>
</protein>
<dbReference type="InterPro" id="IPR051200">
    <property type="entry name" value="Host-pathogen_enzymatic-act"/>
</dbReference>
<evidence type="ECO:0000313" key="2">
    <source>
        <dbReference type="Proteomes" id="UP000823637"/>
    </source>
</evidence>
<sequence length="391" mass="43238">MEMKKYRILPLCALLSLIFASCREDYVVIPPEETVVDEGDPEASIVGFYLLNEGNMGTNKASLDYYDYTNGVYSVNIFPSRNPNVTKELGDVGNDLQIYGGRLYAVINCSNLVEVMTADSAKHIGMVDIPNCRYVAFYKDKAYVSSYAGPVEIGNMQLGYVAEIDTATLSVTRRCTVGYNPEQMVVLDGSKTPDGKPKLYVANSGGYNPPDYDNTVSVIDLESFTEEKKITVAKNIHRMQADGYGDIYITSRGDYYEDKSNLYCLDPRSGTVKKTFDIPATNICIDGDSLYIAAWETDNFSGEQKISYAIVDVSDEKVVSTSLIKDATTINIPYCIAVNPDTKEFIITDSGDYVSPGVLYYFNADGTLKWKQATGDVPGHIVFFCRSKNAD</sequence>
<dbReference type="Gene3D" id="2.130.10.10">
    <property type="entry name" value="YVTN repeat-like/Quinoprotein amine dehydrogenase"/>
    <property type="match status" value="1"/>
</dbReference>
<organism evidence="1 2">
    <name type="scientific">Candidatus Enterocola intestinipullorum</name>
    <dbReference type="NCBI Taxonomy" id="2840783"/>
    <lineage>
        <taxon>Bacteria</taxon>
        <taxon>Pseudomonadati</taxon>
        <taxon>Bacteroidota</taxon>
        <taxon>Bacteroidia</taxon>
        <taxon>Bacteroidales</taxon>
        <taxon>Candidatus Enterocola</taxon>
    </lineage>
</organism>
<evidence type="ECO:0000313" key="1">
    <source>
        <dbReference type="EMBL" id="MBO8447107.1"/>
    </source>
</evidence>
<dbReference type="InterPro" id="IPR031815">
    <property type="entry name" value="DUF5074"/>
</dbReference>
<dbReference type="InterPro" id="IPR015943">
    <property type="entry name" value="WD40/YVTN_repeat-like_dom_sf"/>
</dbReference>
<dbReference type="Proteomes" id="UP000823637">
    <property type="component" value="Unassembled WGS sequence"/>
</dbReference>
<accession>A0A9D9HER3</accession>
<reference evidence="1" key="2">
    <citation type="journal article" date="2021" name="PeerJ">
        <title>Extensive microbial diversity within the chicken gut microbiome revealed by metagenomics and culture.</title>
        <authorList>
            <person name="Gilroy R."/>
            <person name="Ravi A."/>
            <person name="Getino M."/>
            <person name="Pursley I."/>
            <person name="Horton D.L."/>
            <person name="Alikhan N.F."/>
            <person name="Baker D."/>
            <person name="Gharbi K."/>
            <person name="Hall N."/>
            <person name="Watson M."/>
            <person name="Adriaenssens E.M."/>
            <person name="Foster-Nyarko E."/>
            <person name="Jarju S."/>
            <person name="Secka A."/>
            <person name="Antonio M."/>
            <person name="Oren A."/>
            <person name="Chaudhuri R.R."/>
            <person name="La Ragione R."/>
            <person name="Hildebrand F."/>
            <person name="Pallen M.J."/>
        </authorList>
    </citation>
    <scope>NUCLEOTIDE SEQUENCE</scope>
    <source>
        <strain evidence="1">D3-1215</strain>
    </source>
</reference>
<dbReference type="InterPro" id="IPR011044">
    <property type="entry name" value="Quino_amine_DH_bsu"/>
</dbReference>
<name>A0A9D9HER3_9BACT</name>
<dbReference type="PANTHER" id="PTHR47197">
    <property type="entry name" value="PROTEIN NIRF"/>
    <property type="match status" value="1"/>
</dbReference>
<reference evidence="1" key="1">
    <citation type="submission" date="2020-10" db="EMBL/GenBank/DDBJ databases">
        <authorList>
            <person name="Gilroy R."/>
        </authorList>
    </citation>
    <scope>NUCLEOTIDE SEQUENCE</scope>
    <source>
        <strain evidence="1">D3-1215</strain>
    </source>
</reference>